<dbReference type="InterPro" id="IPR005828">
    <property type="entry name" value="MFS_sugar_transport-like"/>
</dbReference>
<comment type="caution">
    <text evidence="7">The sequence shown here is derived from an EMBL/GenBank/DDBJ whole genome shotgun (WGS) entry which is preliminary data.</text>
</comment>
<evidence type="ECO:0000313" key="7">
    <source>
        <dbReference type="EMBL" id="KAK3050375.1"/>
    </source>
</evidence>
<feature type="compositionally biased region" description="Polar residues" evidence="5">
    <location>
        <begin position="158"/>
        <end position="174"/>
    </location>
</feature>
<dbReference type="Gene3D" id="1.20.1250.20">
    <property type="entry name" value="MFS general substrate transporter like domains"/>
    <property type="match status" value="2"/>
</dbReference>
<accession>A0AAJ0DAM3</accession>
<organism evidence="7 8">
    <name type="scientific">Extremus antarcticus</name>
    <dbReference type="NCBI Taxonomy" id="702011"/>
    <lineage>
        <taxon>Eukaryota</taxon>
        <taxon>Fungi</taxon>
        <taxon>Dikarya</taxon>
        <taxon>Ascomycota</taxon>
        <taxon>Pezizomycotina</taxon>
        <taxon>Dothideomycetes</taxon>
        <taxon>Dothideomycetidae</taxon>
        <taxon>Mycosphaerellales</taxon>
        <taxon>Extremaceae</taxon>
        <taxon>Extremus</taxon>
    </lineage>
</organism>
<protein>
    <recommendedName>
        <fullName evidence="9">Major facilitator superfamily (MFS) profile domain-containing protein</fullName>
    </recommendedName>
</protein>
<dbReference type="Proteomes" id="UP001271007">
    <property type="component" value="Unassembled WGS sequence"/>
</dbReference>
<dbReference type="GO" id="GO:0016020">
    <property type="term" value="C:membrane"/>
    <property type="evidence" value="ECO:0007669"/>
    <property type="project" value="UniProtKB-SubCell"/>
</dbReference>
<keyword evidence="4 6" id="KW-0472">Membrane</keyword>
<dbReference type="GO" id="GO:0022857">
    <property type="term" value="F:transmembrane transporter activity"/>
    <property type="evidence" value="ECO:0007669"/>
    <property type="project" value="InterPro"/>
</dbReference>
<evidence type="ECO:0000256" key="6">
    <source>
        <dbReference type="SAM" id="Phobius"/>
    </source>
</evidence>
<evidence type="ECO:0000256" key="3">
    <source>
        <dbReference type="ARBA" id="ARBA00022989"/>
    </source>
</evidence>
<keyword evidence="3 6" id="KW-1133">Transmembrane helix</keyword>
<sequence length="513" mass="57064">MAAVFMMQPVGQFLAYGIGLLVLHGLNSPPSRYNLTEPFRNATDSEIGHSKVGIDILWRIVAGVGGIPALLALIFRWTIPESPRYTYDIKQDSIRAAWDTATGTTGLFAGWSRSGFDDDDEEHAHVIEDGESDGVEMESLPRARDFAGASTGASGGSEQNNNRANTLNDGTNGATDARSTDSNAHGQPVVSALERSNELDYVVGLDDPHRKWTQFKRKDWSEYFHDGANGQGNWRNVFGVSVCWAALDFVFHGLGFNDPGTLARIWTANRADEHPQPPSWLLYSAVINDEDASIFSVLESNGINCLVTVSLWSLIGCALLTNRINFINRLFTIIWTSILLAALLLTTAIAFPYCFHKSGHSWLVVLYAAIQFWFSFGPNTLLFIIPAEIFPTRYRCTCYGIAAASGKIGAVLMRITYLRFDDKKLREPNSMSLGYLMYLFSGVMLVVALFAWLYIPEVQIQGSREEADTCIPSWWVENRTLEELAEGRASMTAADRIGFVERTTALRKRILRR</sequence>
<gene>
    <name evidence="7" type="ORF">LTR09_008286</name>
</gene>
<feature type="region of interest" description="Disordered" evidence="5">
    <location>
        <begin position="146"/>
        <end position="188"/>
    </location>
</feature>
<proteinExistence type="predicted"/>
<evidence type="ECO:0000256" key="2">
    <source>
        <dbReference type="ARBA" id="ARBA00022692"/>
    </source>
</evidence>
<evidence type="ECO:0000313" key="8">
    <source>
        <dbReference type="Proteomes" id="UP001271007"/>
    </source>
</evidence>
<dbReference type="PANTHER" id="PTHR24064">
    <property type="entry name" value="SOLUTE CARRIER FAMILY 22 MEMBER"/>
    <property type="match status" value="1"/>
</dbReference>
<name>A0AAJ0DAM3_9PEZI</name>
<feature type="transmembrane region" description="Helical" evidence="6">
    <location>
        <begin position="56"/>
        <end position="75"/>
    </location>
</feature>
<feature type="transmembrane region" description="Helical" evidence="6">
    <location>
        <begin position="330"/>
        <end position="353"/>
    </location>
</feature>
<dbReference type="SUPFAM" id="SSF103473">
    <property type="entry name" value="MFS general substrate transporter"/>
    <property type="match status" value="1"/>
</dbReference>
<keyword evidence="2 6" id="KW-0812">Transmembrane</keyword>
<evidence type="ECO:0008006" key="9">
    <source>
        <dbReference type="Google" id="ProtNLM"/>
    </source>
</evidence>
<feature type="transmembrane region" description="Helical" evidence="6">
    <location>
        <begin position="365"/>
        <end position="385"/>
    </location>
</feature>
<keyword evidence="8" id="KW-1185">Reference proteome</keyword>
<reference evidence="7" key="1">
    <citation type="submission" date="2023-04" db="EMBL/GenBank/DDBJ databases">
        <title>Black Yeasts Isolated from many extreme environments.</title>
        <authorList>
            <person name="Coleine C."/>
            <person name="Stajich J.E."/>
            <person name="Selbmann L."/>
        </authorList>
    </citation>
    <scope>NUCLEOTIDE SEQUENCE</scope>
    <source>
        <strain evidence="7">CCFEE 5312</strain>
    </source>
</reference>
<dbReference type="InterPro" id="IPR036259">
    <property type="entry name" value="MFS_trans_sf"/>
</dbReference>
<dbReference type="AlphaFoldDB" id="A0AAJ0DAM3"/>
<dbReference type="Pfam" id="PF00083">
    <property type="entry name" value="Sugar_tr"/>
    <property type="match status" value="2"/>
</dbReference>
<comment type="subcellular location">
    <subcellularLocation>
        <location evidence="1">Membrane</location>
        <topology evidence="1">Multi-pass membrane protein</topology>
    </subcellularLocation>
</comment>
<evidence type="ECO:0000256" key="5">
    <source>
        <dbReference type="SAM" id="MobiDB-lite"/>
    </source>
</evidence>
<feature type="transmembrane region" description="Helical" evidence="6">
    <location>
        <begin position="397"/>
        <end position="415"/>
    </location>
</feature>
<evidence type="ECO:0000256" key="4">
    <source>
        <dbReference type="ARBA" id="ARBA00023136"/>
    </source>
</evidence>
<evidence type="ECO:0000256" key="1">
    <source>
        <dbReference type="ARBA" id="ARBA00004141"/>
    </source>
</evidence>
<dbReference type="EMBL" id="JAWDJX010000032">
    <property type="protein sequence ID" value="KAK3050375.1"/>
    <property type="molecule type" value="Genomic_DNA"/>
</dbReference>
<feature type="transmembrane region" description="Helical" evidence="6">
    <location>
        <begin position="435"/>
        <end position="455"/>
    </location>
</feature>